<comment type="similarity">
    <text evidence="2 13">Belongs to the amiloride-sensitive sodium channel (TC 1.A.6) family.</text>
</comment>
<evidence type="ECO:0000256" key="3">
    <source>
        <dbReference type="ARBA" id="ARBA00022448"/>
    </source>
</evidence>
<dbReference type="GO" id="GO:0005886">
    <property type="term" value="C:plasma membrane"/>
    <property type="evidence" value="ECO:0007669"/>
    <property type="project" value="TreeGrafter"/>
</dbReference>
<comment type="subcellular location">
    <subcellularLocation>
        <location evidence="1">Membrane</location>
        <topology evidence="1">Multi-pass membrane protein</topology>
    </subcellularLocation>
</comment>
<dbReference type="WBParaSite" id="TMUE_0000000341.1">
    <property type="protein sequence ID" value="TMUE_0000000341.1"/>
    <property type="gene ID" value="WBGene00296282"/>
</dbReference>
<evidence type="ECO:0000256" key="9">
    <source>
        <dbReference type="ARBA" id="ARBA00023136"/>
    </source>
</evidence>
<evidence type="ECO:0000256" key="1">
    <source>
        <dbReference type="ARBA" id="ARBA00004141"/>
    </source>
</evidence>
<evidence type="ECO:0000256" key="14">
    <source>
        <dbReference type="SAM" id="Phobius"/>
    </source>
</evidence>
<dbReference type="Proteomes" id="UP000046395">
    <property type="component" value="Unassembled WGS sequence"/>
</dbReference>
<dbReference type="AlphaFoldDB" id="A0A5S6QLA6"/>
<keyword evidence="5 13" id="KW-0812">Transmembrane</keyword>
<evidence type="ECO:0000256" key="8">
    <source>
        <dbReference type="ARBA" id="ARBA00023065"/>
    </source>
</evidence>
<evidence type="ECO:0000256" key="11">
    <source>
        <dbReference type="ARBA" id="ARBA00023201"/>
    </source>
</evidence>
<keyword evidence="12 13" id="KW-0407">Ion channel</keyword>
<keyword evidence="11 13" id="KW-0739">Sodium transport</keyword>
<evidence type="ECO:0000256" key="12">
    <source>
        <dbReference type="ARBA" id="ARBA00023303"/>
    </source>
</evidence>
<dbReference type="InterPro" id="IPR001873">
    <property type="entry name" value="ENaC"/>
</dbReference>
<feature type="transmembrane region" description="Helical" evidence="14">
    <location>
        <begin position="35"/>
        <end position="56"/>
    </location>
</feature>
<dbReference type="PANTHER" id="PTHR11690">
    <property type="entry name" value="AMILORIDE-SENSITIVE SODIUM CHANNEL-RELATED"/>
    <property type="match status" value="1"/>
</dbReference>
<keyword evidence="6 14" id="KW-1133">Transmembrane helix</keyword>
<evidence type="ECO:0000256" key="5">
    <source>
        <dbReference type="ARBA" id="ARBA00022692"/>
    </source>
</evidence>
<evidence type="ECO:0000256" key="10">
    <source>
        <dbReference type="ARBA" id="ARBA00023180"/>
    </source>
</evidence>
<proteinExistence type="inferred from homology"/>
<keyword evidence="9 14" id="KW-0472">Membrane</keyword>
<keyword evidence="7" id="KW-0915">Sodium</keyword>
<dbReference type="PANTHER" id="PTHR11690:SF244">
    <property type="entry name" value="DEGENERIN LIKE"/>
    <property type="match status" value="1"/>
</dbReference>
<dbReference type="GO" id="GO:0015280">
    <property type="term" value="F:ligand-gated sodium channel activity"/>
    <property type="evidence" value="ECO:0007669"/>
    <property type="project" value="TreeGrafter"/>
</dbReference>
<keyword evidence="8 13" id="KW-0406">Ion transport</keyword>
<feature type="transmembrane region" description="Helical" evidence="14">
    <location>
        <begin position="424"/>
        <end position="448"/>
    </location>
</feature>
<evidence type="ECO:0000313" key="15">
    <source>
        <dbReference type="Proteomes" id="UP000046395"/>
    </source>
</evidence>
<evidence type="ECO:0000256" key="2">
    <source>
        <dbReference type="ARBA" id="ARBA00007193"/>
    </source>
</evidence>
<sequence length="482" mass="55096">MKYPENSFNFKKFCQCSTLHGLNDWHEAGRWPLKIFWSLIMLAALCAAGYGCYSIIEQYMETPIVVGYFVRESVDEARLPDMVVCPLNRFDRRFLEKHNVSEGVAHYIQLAFGMATKHPYMRRFMQAKIISKLDKLRYETHQLLRRLGMTFGDFVEAASLKCSDILVSCYGPNGPFNCCDDSTSVMTFAGKCHRISGAIQEIPGYGMGVNVVLNLPKQLYSWAPNNFNGDGIALKLAENHKGVDYDLMFIPTGSHALLPLKATRFEFMNNPPHFSCLPEKGGYSRASCLDDCIYAKAEKHCNCSHLAASYKRRYPPCDTNQFLYCLNSWLADMVRNETSGFFAQCRQQCQPYCEYTQYTTTLSFSRFPTEEVITYVNSAEEWRQLKNTIIIEIYFEQMSYTLIKHFKAMTEQGFIANIGGQYSLWLGGSVLTLVQLLLFIVQSAWNFFVSRRARKMRSEMGTKLAGLMRHESDFSITLDGSA</sequence>
<dbReference type="PRINTS" id="PR01078">
    <property type="entry name" value="AMINACHANNEL"/>
</dbReference>
<accession>A0A5S6QLA6</accession>
<dbReference type="Gene3D" id="1.10.287.770">
    <property type="entry name" value="YojJ-like"/>
    <property type="match status" value="1"/>
</dbReference>
<keyword evidence="3 13" id="KW-0813">Transport</keyword>
<evidence type="ECO:0000256" key="6">
    <source>
        <dbReference type="ARBA" id="ARBA00022989"/>
    </source>
</evidence>
<reference evidence="16 17" key="3">
    <citation type="submission" date="2019-12" db="UniProtKB">
        <authorList>
            <consortium name="WormBaseParasite"/>
        </authorList>
    </citation>
    <scope>IDENTIFICATION</scope>
</reference>
<organism evidence="15 17">
    <name type="scientific">Trichuris muris</name>
    <name type="common">Mouse whipworm</name>
    <dbReference type="NCBI Taxonomy" id="70415"/>
    <lineage>
        <taxon>Eukaryota</taxon>
        <taxon>Metazoa</taxon>
        <taxon>Ecdysozoa</taxon>
        <taxon>Nematoda</taxon>
        <taxon>Enoplea</taxon>
        <taxon>Dorylaimia</taxon>
        <taxon>Trichinellida</taxon>
        <taxon>Trichuridae</taxon>
        <taxon>Trichuris</taxon>
    </lineage>
</organism>
<evidence type="ECO:0000256" key="13">
    <source>
        <dbReference type="RuleBase" id="RU000679"/>
    </source>
</evidence>
<dbReference type="STRING" id="70415.A0A5S6QLA6"/>
<protein>
    <submittedName>
        <fullName evidence="16 17">Amiloride-sensitive sodium channel</fullName>
    </submittedName>
</protein>
<evidence type="ECO:0000313" key="16">
    <source>
        <dbReference type="WBParaSite" id="TMUE_0000000341.1"/>
    </source>
</evidence>
<dbReference type="Pfam" id="PF00858">
    <property type="entry name" value="ASC"/>
    <property type="match status" value="1"/>
</dbReference>
<reference evidence="15" key="2">
    <citation type="submission" date="2014-03" db="EMBL/GenBank/DDBJ databases">
        <title>The whipworm genome and dual-species transcriptomics of an intimate host-pathogen interaction.</title>
        <authorList>
            <person name="Foth B.J."/>
            <person name="Tsai I.J."/>
            <person name="Reid A.J."/>
            <person name="Bancroft A.J."/>
            <person name="Nichol S."/>
            <person name="Tracey A."/>
            <person name="Holroyd N."/>
            <person name="Cotton J.A."/>
            <person name="Stanley E.J."/>
            <person name="Zarowiecki M."/>
            <person name="Liu J.Z."/>
            <person name="Huckvale T."/>
            <person name="Cooper P.J."/>
            <person name="Grencis R.K."/>
            <person name="Berriman M."/>
        </authorList>
    </citation>
    <scope>NUCLEOTIDE SEQUENCE [LARGE SCALE GENOMIC DNA]</scope>
    <source>
        <strain evidence="15">Edinburgh</strain>
    </source>
</reference>
<name>A0A5S6QLA6_TRIMR</name>
<keyword evidence="15" id="KW-1185">Reference proteome</keyword>
<keyword evidence="10" id="KW-0325">Glycoprotein</keyword>
<dbReference type="WBParaSite" id="TMUE_2000007959.1">
    <property type="protein sequence ID" value="TMUE_2000007959.1"/>
    <property type="gene ID" value="WBGene00300091"/>
</dbReference>
<evidence type="ECO:0000313" key="17">
    <source>
        <dbReference type="WBParaSite" id="TMUE_2000007959.1"/>
    </source>
</evidence>
<evidence type="ECO:0000256" key="7">
    <source>
        <dbReference type="ARBA" id="ARBA00023053"/>
    </source>
</evidence>
<keyword evidence="4 13" id="KW-0894">Sodium channel</keyword>
<reference evidence="15" key="1">
    <citation type="submission" date="2013-11" db="EMBL/GenBank/DDBJ databases">
        <authorList>
            <person name="Aslett M."/>
        </authorList>
    </citation>
    <scope>NUCLEOTIDE SEQUENCE [LARGE SCALE GENOMIC DNA]</scope>
    <source>
        <strain evidence="15">Edinburgh</strain>
    </source>
</reference>
<evidence type="ECO:0000256" key="4">
    <source>
        <dbReference type="ARBA" id="ARBA00022461"/>
    </source>
</evidence>